<gene>
    <name evidence="1" type="ORF">ACFQZI_09660</name>
</gene>
<comment type="caution">
    <text evidence="1">The sequence shown here is derived from an EMBL/GenBank/DDBJ whole genome shotgun (WGS) entry which is preliminary data.</text>
</comment>
<sequence>MKVVHIKRNSTVKKIEAKVVSLFKEKAFCLKTFNNMQVQFTGIIA</sequence>
<dbReference type="EMBL" id="JBHTIA010000005">
    <property type="protein sequence ID" value="MFD0765120.1"/>
    <property type="molecule type" value="Genomic_DNA"/>
</dbReference>
<reference evidence="2" key="1">
    <citation type="journal article" date="2019" name="Int. J. Syst. Evol. Microbiol.">
        <title>The Global Catalogue of Microorganisms (GCM) 10K type strain sequencing project: providing services to taxonomists for standard genome sequencing and annotation.</title>
        <authorList>
            <consortium name="The Broad Institute Genomics Platform"/>
            <consortium name="The Broad Institute Genome Sequencing Center for Infectious Disease"/>
            <person name="Wu L."/>
            <person name="Ma J."/>
        </authorList>
    </citation>
    <scope>NUCLEOTIDE SEQUENCE [LARGE SCALE GENOMIC DNA]</scope>
    <source>
        <strain evidence="2">CCUG 60742</strain>
    </source>
</reference>
<name>A0ABW2ZG02_9SPHI</name>
<dbReference type="RefSeq" id="WP_377141794.1">
    <property type="nucleotide sequence ID" value="NZ_JBHTIA010000005.1"/>
</dbReference>
<accession>A0ABW2ZG02</accession>
<organism evidence="1 2">
    <name type="scientific">Mucilaginibacter lutimaris</name>
    <dbReference type="NCBI Taxonomy" id="931629"/>
    <lineage>
        <taxon>Bacteria</taxon>
        <taxon>Pseudomonadati</taxon>
        <taxon>Bacteroidota</taxon>
        <taxon>Sphingobacteriia</taxon>
        <taxon>Sphingobacteriales</taxon>
        <taxon>Sphingobacteriaceae</taxon>
        <taxon>Mucilaginibacter</taxon>
    </lineage>
</organism>
<proteinExistence type="predicted"/>
<dbReference type="Proteomes" id="UP001597073">
    <property type="component" value="Unassembled WGS sequence"/>
</dbReference>
<keyword evidence="2" id="KW-1185">Reference proteome</keyword>
<protein>
    <submittedName>
        <fullName evidence="1">Uncharacterized protein</fullName>
    </submittedName>
</protein>
<evidence type="ECO:0000313" key="2">
    <source>
        <dbReference type="Proteomes" id="UP001597073"/>
    </source>
</evidence>
<evidence type="ECO:0000313" key="1">
    <source>
        <dbReference type="EMBL" id="MFD0765120.1"/>
    </source>
</evidence>